<protein>
    <submittedName>
        <fullName evidence="2">Uncharacterized protein</fullName>
    </submittedName>
</protein>
<comment type="caution">
    <text evidence="2">The sequence shown here is derived from an EMBL/GenBank/DDBJ whole genome shotgun (WGS) entry which is preliminary data.</text>
</comment>
<feature type="transmembrane region" description="Helical" evidence="1">
    <location>
        <begin position="75"/>
        <end position="92"/>
    </location>
</feature>
<keyword evidence="1" id="KW-1133">Transmembrane helix</keyword>
<dbReference type="AlphaFoldDB" id="A0A150J4H8"/>
<feature type="transmembrane region" description="Helical" evidence="1">
    <location>
        <begin position="44"/>
        <end position="63"/>
    </location>
</feature>
<feature type="transmembrane region" description="Helical" evidence="1">
    <location>
        <begin position="12"/>
        <end position="32"/>
    </location>
</feature>
<feature type="transmembrane region" description="Helical" evidence="1">
    <location>
        <begin position="318"/>
        <end position="337"/>
    </location>
</feature>
<organism evidence="2 3">
    <name type="scientific">Candidatus Methanofastidiosum methylothiophilum</name>
    <dbReference type="NCBI Taxonomy" id="1705564"/>
    <lineage>
        <taxon>Archaea</taxon>
        <taxon>Methanobacteriati</taxon>
        <taxon>Methanobacteriota</taxon>
        <taxon>Stenosarchaea group</taxon>
        <taxon>Candidatus Methanofastidiosia</taxon>
        <taxon>Candidatus Methanofastidiosales</taxon>
        <taxon>Candidatus Methanofastidiosaceae</taxon>
        <taxon>Candidatus Methanofastidiosum</taxon>
    </lineage>
</organism>
<reference evidence="2 3" key="1">
    <citation type="journal article" date="2016" name="ISME J.">
        <title>Chasing the elusive Euryarchaeota class WSA2: genomes reveal a uniquely fastidious methyl-reducing methanogen.</title>
        <authorList>
            <person name="Nobu M.K."/>
            <person name="Narihiro T."/>
            <person name="Kuroda K."/>
            <person name="Mei R."/>
            <person name="Liu W.T."/>
        </authorList>
    </citation>
    <scope>NUCLEOTIDE SEQUENCE [LARGE SCALE GENOMIC DNA]</scope>
    <source>
        <strain evidence="2">U1lsi0528_Bin055</strain>
    </source>
</reference>
<accession>A0A150J4H8</accession>
<sequence length="364" mass="43031">MLLDSISPKELQFYVLIFTFFISLFMDFIFLIKTKIVRLMTLSNVGIVLWLILLSRVGLNNVWNYYEGWNQNIEYGFQIFFIFAFPLLYLYIQVSMHRFDSREGLSETYQDIFTYFQSHPMGKDLFIVGTLGLLSNAVFWIKTKIIFGYIVSLFSLLAILAFVYIYAFQAKEKVPKKIKSDYVPEKTYLINGKSVNQVKGEIREWLCHNKIEIRFEKRNRIETHGLVPGFTDENINVSIYPKGPNTLIIFKSGMPIEDKYKNLLEQKRLDLVRFLEGKKELKIKYKMLFIFDARVFSFILSFFIISLLIIITKNIENTDFIILPVLILTTIGWIPFYKKYSDEEIQKRANLPEYKVEEYKGEIE</sequence>
<evidence type="ECO:0000313" key="2">
    <source>
        <dbReference type="EMBL" id="KYC51864.1"/>
    </source>
</evidence>
<evidence type="ECO:0000256" key="1">
    <source>
        <dbReference type="SAM" id="Phobius"/>
    </source>
</evidence>
<feature type="transmembrane region" description="Helical" evidence="1">
    <location>
        <begin position="288"/>
        <end position="312"/>
    </location>
</feature>
<gene>
    <name evidence="2" type="ORF">AMQ22_01129</name>
</gene>
<proteinExistence type="predicted"/>
<feature type="transmembrane region" description="Helical" evidence="1">
    <location>
        <begin position="125"/>
        <end position="141"/>
    </location>
</feature>
<dbReference type="EMBL" id="LNGC01000043">
    <property type="protein sequence ID" value="KYC51864.1"/>
    <property type="molecule type" value="Genomic_DNA"/>
</dbReference>
<keyword evidence="1" id="KW-0812">Transmembrane</keyword>
<dbReference type="Proteomes" id="UP000075398">
    <property type="component" value="Unassembled WGS sequence"/>
</dbReference>
<keyword evidence="1" id="KW-0472">Membrane</keyword>
<evidence type="ECO:0000313" key="3">
    <source>
        <dbReference type="Proteomes" id="UP000075398"/>
    </source>
</evidence>
<feature type="transmembrane region" description="Helical" evidence="1">
    <location>
        <begin position="147"/>
        <end position="167"/>
    </location>
</feature>
<name>A0A150J4H8_9EURY</name>